<feature type="transmembrane region" description="Helical" evidence="12">
    <location>
        <begin position="31"/>
        <end position="59"/>
    </location>
</feature>
<comment type="function">
    <text evidence="12">Required for formation of the rod structure in the basal body of the flagellar apparatus. Together with FliI and FliH, may constitute the export apparatus of flagellin.</text>
</comment>
<name>A0ABY1AB15_9LACO</name>
<keyword evidence="7 12" id="KW-1005">Bacterial flagellum biogenesis</keyword>
<dbReference type="Gene3D" id="6.10.250.2080">
    <property type="match status" value="1"/>
</dbReference>
<keyword evidence="13" id="KW-0282">Flagellum</keyword>
<proteinExistence type="inferred from homology"/>
<comment type="caution">
    <text evidence="13">The sequence shown here is derived from an EMBL/GenBank/DDBJ whole genome shotgun (WGS) entry which is preliminary data.</text>
</comment>
<dbReference type="PRINTS" id="PR00950">
    <property type="entry name" value="TYPE3IMSPROT"/>
</dbReference>
<organism evidence="13 14">
    <name type="scientific">Ligilactobacillus ruminis</name>
    <dbReference type="NCBI Taxonomy" id="1623"/>
    <lineage>
        <taxon>Bacteria</taxon>
        <taxon>Bacillati</taxon>
        <taxon>Bacillota</taxon>
        <taxon>Bacilli</taxon>
        <taxon>Lactobacillales</taxon>
        <taxon>Lactobacillaceae</taxon>
        <taxon>Ligilactobacillus</taxon>
    </lineage>
</organism>
<evidence type="ECO:0000256" key="9">
    <source>
        <dbReference type="ARBA" id="ARBA00022989"/>
    </source>
</evidence>
<accession>A0ABY1AB15</accession>
<evidence type="ECO:0000256" key="5">
    <source>
        <dbReference type="ARBA" id="ARBA00022475"/>
    </source>
</evidence>
<keyword evidence="8 12" id="KW-0653">Protein transport</keyword>
<dbReference type="SUPFAM" id="SSF160544">
    <property type="entry name" value="EscU C-terminal domain-like"/>
    <property type="match status" value="1"/>
</dbReference>
<evidence type="ECO:0000256" key="4">
    <source>
        <dbReference type="ARBA" id="ARBA00022448"/>
    </source>
</evidence>
<keyword evidence="11 12" id="KW-1006">Bacterial flagellum protein export</keyword>
<dbReference type="EMBL" id="FOCC01000005">
    <property type="protein sequence ID" value="SEM60231.1"/>
    <property type="molecule type" value="Genomic_DNA"/>
</dbReference>
<evidence type="ECO:0000256" key="2">
    <source>
        <dbReference type="ARBA" id="ARBA00010690"/>
    </source>
</evidence>
<evidence type="ECO:0000256" key="12">
    <source>
        <dbReference type="RuleBase" id="RU364091"/>
    </source>
</evidence>
<evidence type="ECO:0000256" key="3">
    <source>
        <dbReference type="ARBA" id="ARBA00021622"/>
    </source>
</evidence>
<evidence type="ECO:0000256" key="10">
    <source>
        <dbReference type="ARBA" id="ARBA00023136"/>
    </source>
</evidence>
<reference evidence="13 14" key="1">
    <citation type="submission" date="2016-10" db="EMBL/GenBank/DDBJ databases">
        <authorList>
            <person name="Varghese N."/>
            <person name="Submissions S."/>
        </authorList>
    </citation>
    <scope>NUCLEOTIDE SEQUENCE [LARGE SCALE GENOMIC DNA]</scope>
    <source>
        <strain evidence="13 14">WC1T17</strain>
    </source>
</reference>
<gene>
    <name evidence="12" type="primary">flhB</name>
    <name evidence="13" type="ORF">SAMN05216431_10524</name>
</gene>
<keyword evidence="4 12" id="KW-0813">Transport</keyword>
<keyword evidence="9 12" id="KW-1133">Transmembrane helix</keyword>
<dbReference type="InterPro" id="IPR006135">
    <property type="entry name" value="T3SS_substrate_exporter"/>
</dbReference>
<feature type="transmembrane region" description="Helical" evidence="12">
    <location>
        <begin position="79"/>
        <end position="104"/>
    </location>
</feature>
<keyword evidence="10 12" id="KW-0472">Membrane</keyword>
<evidence type="ECO:0000256" key="8">
    <source>
        <dbReference type="ARBA" id="ARBA00022927"/>
    </source>
</evidence>
<dbReference type="PANTHER" id="PTHR30531">
    <property type="entry name" value="FLAGELLAR BIOSYNTHETIC PROTEIN FLHB"/>
    <property type="match status" value="1"/>
</dbReference>
<evidence type="ECO:0000256" key="7">
    <source>
        <dbReference type="ARBA" id="ARBA00022795"/>
    </source>
</evidence>
<dbReference type="InterPro" id="IPR029025">
    <property type="entry name" value="T3SS_substrate_exporter_C"/>
</dbReference>
<evidence type="ECO:0000313" key="13">
    <source>
        <dbReference type="EMBL" id="SEM60231.1"/>
    </source>
</evidence>
<dbReference type="Gene3D" id="3.40.1690.10">
    <property type="entry name" value="secretion proteins EscU"/>
    <property type="match status" value="1"/>
</dbReference>
<dbReference type="PANTHER" id="PTHR30531:SF12">
    <property type="entry name" value="FLAGELLAR BIOSYNTHETIC PROTEIN FLHB"/>
    <property type="match status" value="1"/>
</dbReference>
<keyword evidence="5 12" id="KW-1003">Cell membrane</keyword>
<dbReference type="Pfam" id="PF01312">
    <property type="entry name" value="Bac_export_2"/>
    <property type="match status" value="1"/>
</dbReference>
<evidence type="ECO:0000256" key="1">
    <source>
        <dbReference type="ARBA" id="ARBA00004651"/>
    </source>
</evidence>
<keyword evidence="13" id="KW-0969">Cilium</keyword>
<sequence>MGDKDGKTEKPTAKRLRDSRKRGEVAKSIDVVSAVALLVYAVLFVQLCEFAINHFAPYFVNYLTMLSDPSKAMDNLNKILIQGLLMMLIMAAPFMVIAIFIGIAGNFIQVGLLFTTDPLKPDFKRLNPINGFKQLFSLSALQNFAKSLMKLAIVGYLCYQEYVKAIPELTKLDGVGTGKILQFTLDTCKNLGTKIGVCLVIISVFDYAFQRYTYTKNLKMTKQEVKDEVKQMEGDPQVKAQRKQKHQEIVRNAVSKVKDATVVLANPTHLAIAIQYDAAGAGVPQVLAKGADDVAMRMKEEARKQNVPIIENKPLARALYPKVNPGDFIPAEFYEAIAEVIALVYKLEREAKGKI</sequence>
<comment type="subcellular location">
    <subcellularLocation>
        <location evidence="1">Cell membrane</location>
        <topology evidence="1">Multi-pass membrane protein</topology>
    </subcellularLocation>
</comment>
<keyword evidence="13" id="KW-0966">Cell projection</keyword>
<dbReference type="InterPro" id="IPR006136">
    <property type="entry name" value="FlhB"/>
</dbReference>
<protein>
    <recommendedName>
        <fullName evidence="3 12">Flagellar biosynthetic protein FlhB</fullName>
    </recommendedName>
</protein>
<dbReference type="Proteomes" id="UP000182089">
    <property type="component" value="Unassembled WGS sequence"/>
</dbReference>
<dbReference type="NCBIfam" id="TIGR00328">
    <property type="entry name" value="flhB"/>
    <property type="match status" value="1"/>
</dbReference>
<keyword evidence="6 12" id="KW-0812">Transmembrane</keyword>
<comment type="similarity">
    <text evidence="2 12">Belongs to the type III secretion exporter family.</text>
</comment>
<comment type="caution">
    <text evidence="12">Lacks conserved residue(s) required for the propagation of feature annotation.</text>
</comment>
<evidence type="ECO:0000256" key="11">
    <source>
        <dbReference type="ARBA" id="ARBA00023225"/>
    </source>
</evidence>
<evidence type="ECO:0000313" key="14">
    <source>
        <dbReference type="Proteomes" id="UP000182089"/>
    </source>
</evidence>
<evidence type="ECO:0000256" key="6">
    <source>
        <dbReference type="ARBA" id="ARBA00022692"/>
    </source>
</evidence>